<dbReference type="Proteomes" id="UP000694865">
    <property type="component" value="Unplaced"/>
</dbReference>
<keyword evidence="1" id="KW-0732">Signal</keyword>
<name>A0ABM0MCA8_SACKO</name>
<evidence type="ECO:0000313" key="3">
    <source>
        <dbReference type="RefSeq" id="XP_006817649.1"/>
    </source>
</evidence>
<evidence type="ECO:0000313" key="2">
    <source>
        <dbReference type="Proteomes" id="UP000694865"/>
    </source>
</evidence>
<feature type="signal peptide" evidence="1">
    <location>
        <begin position="1"/>
        <end position="18"/>
    </location>
</feature>
<gene>
    <name evidence="3" type="primary">LOC102808454</name>
</gene>
<reference evidence="3" key="1">
    <citation type="submission" date="2025-08" db="UniProtKB">
        <authorList>
            <consortium name="RefSeq"/>
        </authorList>
    </citation>
    <scope>IDENTIFICATION</scope>
    <source>
        <tissue evidence="3">Testes</tissue>
    </source>
</reference>
<sequence>MFLLLLFLSSVLLSHSQSASGGFSIDVTDKEELCDEYVENTCRMTRDLSTVVDINIVVNGQYSVEDITWLRRIHIYNDDKLYLVPLLEEGKPPENMYLSNNRTHLVILYLRDYDVHSNSFKVSVTHQDNVAEIVFVINIKPI</sequence>
<feature type="non-terminal residue" evidence="3">
    <location>
        <position position="142"/>
    </location>
</feature>
<protein>
    <submittedName>
        <fullName evidence="3">Uncharacterized protein LOC102808454</fullName>
    </submittedName>
</protein>
<dbReference type="GeneID" id="102808454"/>
<proteinExistence type="predicted"/>
<organism evidence="2 3">
    <name type="scientific">Saccoglossus kowalevskii</name>
    <name type="common">Acorn worm</name>
    <dbReference type="NCBI Taxonomy" id="10224"/>
    <lineage>
        <taxon>Eukaryota</taxon>
        <taxon>Metazoa</taxon>
        <taxon>Hemichordata</taxon>
        <taxon>Enteropneusta</taxon>
        <taxon>Harrimaniidae</taxon>
        <taxon>Saccoglossus</taxon>
    </lineage>
</organism>
<dbReference type="RefSeq" id="XP_006817649.1">
    <property type="nucleotide sequence ID" value="XM_006817586.1"/>
</dbReference>
<evidence type="ECO:0000256" key="1">
    <source>
        <dbReference type="SAM" id="SignalP"/>
    </source>
</evidence>
<accession>A0ABM0MCA8</accession>
<feature type="chain" id="PRO_5045705149" evidence="1">
    <location>
        <begin position="19"/>
        <end position="142"/>
    </location>
</feature>
<keyword evidence="2" id="KW-1185">Reference proteome</keyword>